<comment type="catalytic activity">
    <reaction evidence="9">
        <text>taurodeoxycholate + H2O = deoxycholate + taurine</text>
        <dbReference type="Rhea" id="RHEA:47556"/>
        <dbReference type="ChEBI" id="CHEBI:15377"/>
        <dbReference type="ChEBI" id="CHEBI:23614"/>
        <dbReference type="ChEBI" id="CHEBI:36261"/>
        <dbReference type="ChEBI" id="CHEBI:507393"/>
    </reaction>
    <physiologicalReaction direction="left-to-right" evidence="9">
        <dbReference type="Rhea" id="RHEA:47557"/>
    </physiologicalReaction>
</comment>
<evidence type="ECO:0000256" key="3">
    <source>
        <dbReference type="ARBA" id="ARBA00022801"/>
    </source>
</evidence>
<accession>C0ERS1</accession>
<proteinExistence type="inferred from homology"/>
<evidence type="ECO:0000256" key="9">
    <source>
        <dbReference type="ARBA" id="ARBA00048897"/>
    </source>
</evidence>
<evidence type="ECO:0000313" key="12">
    <source>
        <dbReference type="Proteomes" id="UP000003174"/>
    </source>
</evidence>
<protein>
    <recommendedName>
        <fullName evidence="5">choloylglycine hydrolase</fullName>
        <ecNumber evidence="5">3.5.1.24</ecNumber>
    </recommendedName>
    <alternativeName>
        <fullName evidence="6">Bile salt hydrolase</fullName>
    </alternativeName>
    <alternativeName>
        <fullName evidence="7">Choloylglycine hydrolase</fullName>
    </alternativeName>
</protein>
<dbReference type="Pfam" id="PF02275">
    <property type="entry name" value="CBAH"/>
    <property type="match status" value="1"/>
</dbReference>
<dbReference type="NCBIfam" id="NF038245">
    <property type="entry name" value="bile_salt_hydro"/>
    <property type="match status" value="1"/>
</dbReference>
<dbReference type="InterPro" id="IPR047711">
    <property type="entry name" value="CBAH"/>
</dbReference>
<dbReference type="AlphaFoldDB" id="C0ERS1"/>
<dbReference type="PANTHER" id="PTHR35527:SF2">
    <property type="entry name" value="HYDROLASE"/>
    <property type="match status" value="1"/>
</dbReference>
<dbReference type="GO" id="GO:0045302">
    <property type="term" value="F:choloylglycine hydrolase activity"/>
    <property type="evidence" value="ECO:0007669"/>
    <property type="project" value="UniProtKB-EC"/>
</dbReference>
<dbReference type="InterPro" id="IPR052193">
    <property type="entry name" value="Peptidase_C59"/>
</dbReference>
<comment type="pathway">
    <text evidence="1">Lipid metabolism; bile acid biosynthesis.</text>
</comment>
<dbReference type="Proteomes" id="UP000003174">
    <property type="component" value="Unassembled WGS sequence"/>
</dbReference>
<dbReference type="GO" id="GO:0006629">
    <property type="term" value="P:lipid metabolic process"/>
    <property type="evidence" value="ECO:0007669"/>
    <property type="project" value="UniProtKB-KW"/>
</dbReference>
<evidence type="ECO:0000256" key="6">
    <source>
        <dbReference type="ARBA" id="ARBA00044804"/>
    </source>
</evidence>
<comment type="caution">
    <text evidence="11">The sequence shown here is derived from an EMBL/GenBank/DDBJ whole genome shotgun (WGS) entry which is preliminary data.</text>
</comment>
<comment type="catalytic activity">
    <reaction evidence="8">
        <text>cholate + taurine = taurocholate + H2O</text>
        <dbReference type="Rhea" id="RHEA:47108"/>
        <dbReference type="ChEBI" id="CHEBI:15377"/>
        <dbReference type="ChEBI" id="CHEBI:29747"/>
        <dbReference type="ChEBI" id="CHEBI:36257"/>
        <dbReference type="ChEBI" id="CHEBI:507393"/>
    </reaction>
    <physiologicalReaction direction="right-to-left" evidence="8">
        <dbReference type="Rhea" id="RHEA:47110"/>
    </physiologicalReaction>
</comment>
<dbReference type="CDD" id="cd00542">
    <property type="entry name" value="Ntn_PVA"/>
    <property type="match status" value="1"/>
</dbReference>
<name>C0ERS1_9FIRM</name>
<keyword evidence="3 11" id="KW-0378">Hydrolase</keyword>
<evidence type="ECO:0000259" key="10">
    <source>
        <dbReference type="Pfam" id="PF02275"/>
    </source>
</evidence>
<organism evidence="11 12">
    <name type="scientific">Anaerobutyricum hallii DSM 3353</name>
    <dbReference type="NCBI Taxonomy" id="411469"/>
    <lineage>
        <taxon>Bacteria</taxon>
        <taxon>Bacillati</taxon>
        <taxon>Bacillota</taxon>
        <taxon>Clostridia</taxon>
        <taxon>Lachnospirales</taxon>
        <taxon>Lachnospiraceae</taxon>
        <taxon>Anaerobutyricum</taxon>
    </lineage>
</organism>
<keyword evidence="4" id="KW-0443">Lipid metabolism</keyword>
<dbReference type="InterPro" id="IPR029132">
    <property type="entry name" value="CBAH/NAAA_C"/>
</dbReference>
<comment type="similarity">
    <text evidence="2">Belongs to the peptidase C59 family.</text>
</comment>
<sequence>MAAVEGGAKFMCTAATYKTQDFYFGRTLDYEFSYGDEITVTPRKYPFHFRHMGEVVSHYAMIGMAHVAGDYPLYYDAVNEKGLAMAGLNFVGNAVYQEVEEGRENVAQFEFIPWILSKCATVKEARESLNKMNLVGTPFSEQLPSAQLHWIIADENEAITVECMKDGMHIYDNPVGVLTNNPPFEQQMFQLNNYIGLSPKQPENRFSDKLNFNAYSRGMGALGLPGDLSSTSRFVRVAFTKMNSFSGVSEKASISQFFHILGSVDQQRGCCEVADGKFEITLYTSCCNTNKGIYYYTTYENHQISAVDMFGENLNEKELIKYPLIKGEQIYWQN</sequence>
<evidence type="ECO:0000256" key="5">
    <source>
        <dbReference type="ARBA" id="ARBA00044769"/>
    </source>
</evidence>
<dbReference type="SUPFAM" id="SSF56235">
    <property type="entry name" value="N-terminal nucleophile aminohydrolases (Ntn hydrolases)"/>
    <property type="match status" value="1"/>
</dbReference>
<reference evidence="11 12" key="1">
    <citation type="submission" date="2009-01" db="EMBL/GenBank/DDBJ databases">
        <authorList>
            <person name="Fulton L."/>
            <person name="Clifton S."/>
            <person name="Fulton B."/>
            <person name="Xu J."/>
            <person name="Minx P."/>
            <person name="Pepin K.H."/>
            <person name="Johnson M."/>
            <person name="Bhonagiri V."/>
            <person name="Nash W.E."/>
            <person name="Mardis E.R."/>
            <person name="Wilson R.K."/>
        </authorList>
    </citation>
    <scope>NUCLEOTIDE SEQUENCE [LARGE SCALE GENOMIC DNA]</scope>
    <source>
        <strain evidence="11 12">DSM 3353</strain>
    </source>
</reference>
<gene>
    <name evidence="11" type="primary">cbh</name>
    <name evidence="11" type="ORF">EUBHAL_00081</name>
</gene>
<dbReference type="InterPro" id="IPR029055">
    <property type="entry name" value="Ntn_hydrolases_N"/>
</dbReference>
<dbReference type="MEROPS" id="C59.951"/>
<dbReference type="Gene3D" id="3.60.60.10">
    <property type="entry name" value="Penicillin V Acylase, Chain A"/>
    <property type="match status" value="1"/>
</dbReference>
<evidence type="ECO:0000256" key="7">
    <source>
        <dbReference type="ARBA" id="ARBA00044806"/>
    </source>
</evidence>
<evidence type="ECO:0000256" key="2">
    <source>
        <dbReference type="ARBA" id="ARBA00006625"/>
    </source>
</evidence>
<evidence type="ECO:0000313" key="11">
    <source>
        <dbReference type="EMBL" id="EEG38013.1"/>
    </source>
</evidence>
<feature type="domain" description="Choloylglycine hydrolase/NAAA C-terminal" evidence="10">
    <location>
        <begin position="12"/>
        <end position="321"/>
    </location>
</feature>
<dbReference type="PANTHER" id="PTHR35527">
    <property type="entry name" value="CHOLOYLGLYCINE HYDROLASE"/>
    <property type="match status" value="1"/>
</dbReference>
<dbReference type="EMBL" id="ACEP01000006">
    <property type="protein sequence ID" value="EEG38013.1"/>
    <property type="molecule type" value="Genomic_DNA"/>
</dbReference>
<evidence type="ECO:0000256" key="8">
    <source>
        <dbReference type="ARBA" id="ARBA00047285"/>
    </source>
</evidence>
<reference evidence="11 12" key="2">
    <citation type="submission" date="2009-02" db="EMBL/GenBank/DDBJ databases">
        <title>Draft genome sequence of Eubacterium hallii (DSM 3353).</title>
        <authorList>
            <person name="Sudarsanam P."/>
            <person name="Ley R."/>
            <person name="Guruge J."/>
            <person name="Turnbaugh P.J."/>
            <person name="Mahowald M."/>
            <person name="Liep D."/>
            <person name="Gordon J."/>
        </authorList>
    </citation>
    <scope>NUCLEOTIDE SEQUENCE [LARGE SCALE GENOMIC DNA]</scope>
    <source>
        <strain evidence="11 12">DSM 3353</strain>
    </source>
</reference>
<dbReference type="eggNOG" id="COG3049">
    <property type="taxonomic scope" value="Bacteria"/>
</dbReference>
<evidence type="ECO:0000256" key="4">
    <source>
        <dbReference type="ARBA" id="ARBA00023098"/>
    </source>
</evidence>
<evidence type="ECO:0000256" key="1">
    <source>
        <dbReference type="ARBA" id="ARBA00004860"/>
    </source>
</evidence>
<dbReference type="EC" id="3.5.1.24" evidence="5"/>